<dbReference type="Proteomes" id="UP001476950">
    <property type="component" value="Unassembled WGS sequence"/>
</dbReference>
<evidence type="ECO:0000256" key="2">
    <source>
        <dbReference type="SAM" id="Phobius"/>
    </source>
</evidence>
<accession>A0ABV0KPM6</accession>
<evidence type="ECO:0000313" key="4">
    <source>
        <dbReference type="EMBL" id="MEP1061197.1"/>
    </source>
</evidence>
<feature type="transmembrane region" description="Helical" evidence="2">
    <location>
        <begin position="45"/>
        <end position="64"/>
    </location>
</feature>
<feature type="transmembrane region" description="Helical" evidence="2">
    <location>
        <begin position="134"/>
        <end position="157"/>
    </location>
</feature>
<feature type="transmembrane region" description="Helical" evidence="2">
    <location>
        <begin position="101"/>
        <end position="122"/>
    </location>
</feature>
<evidence type="ECO:0000256" key="1">
    <source>
        <dbReference type="SAM" id="MobiDB-lite"/>
    </source>
</evidence>
<feature type="transmembrane region" description="Helical" evidence="2">
    <location>
        <begin position="76"/>
        <end position="95"/>
    </location>
</feature>
<keyword evidence="2" id="KW-0472">Membrane</keyword>
<dbReference type="InterPro" id="IPR014270">
    <property type="entry name" value="PEP-CTERM_IMP"/>
</dbReference>
<evidence type="ECO:0000313" key="5">
    <source>
        <dbReference type="Proteomes" id="UP001476950"/>
    </source>
</evidence>
<feature type="compositionally biased region" description="Polar residues" evidence="1">
    <location>
        <begin position="850"/>
        <end position="859"/>
    </location>
</feature>
<feature type="compositionally biased region" description="Basic and acidic residues" evidence="1">
    <location>
        <begin position="834"/>
        <end position="847"/>
    </location>
</feature>
<dbReference type="RefSeq" id="WP_190449986.1">
    <property type="nucleotide sequence ID" value="NZ_JAMPLM010000029.1"/>
</dbReference>
<feature type="transmembrane region" description="Helical" evidence="2">
    <location>
        <begin position="7"/>
        <end position="33"/>
    </location>
</feature>
<feature type="region of interest" description="Disordered" evidence="1">
    <location>
        <begin position="834"/>
        <end position="859"/>
    </location>
</feature>
<proteinExistence type="predicted"/>
<protein>
    <submittedName>
        <fullName evidence="4">TIGR02921 family PEP-CTERM protein</fullName>
    </submittedName>
</protein>
<dbReference type="InterPro" id="IPR013694">
    <property type="entry name" value="VIT"/>
</dbReference>
<dbReference type="Pfam" id="PF08487">
    <property type="entry name" value="VIT"/>
    <property type="match status" value="1"/>
</dbReference>
<dbReference type="NCBIfam" id="TIGR02921">
    <property type="entry name" value="PEP_integral"/>
    <property type="match status" value="1"/>
</dbReference>
<dbReference type="EMBL" id="JAMPLM010000029">
    <property type="protein sequence ID" value="MEP1061197.1"/>
    <property type="molecule type" value="Genomic_DNA"/>
</dbReference>
<name>A0ABV0KPM6_9CYAN</name>
<organism evidence="4 5">
    <name type="scientific">Stenomitos frigidus AS-A4</name>
    <dbReference type="NCBI Taxonomy" id="2933935"/>
    <lineage>
        <taxon>Bacteria</taxon>
        <taxon>Bacillati</taxon>
        <taxon>Cyanobacteriota</taxon>
        <taxon>Cyanophyceae</taxon>
        <taxon>Leptolyngbyales</taxon>
        <taxon>Leptolyngbyaceae</taxon>
        <taxon>Stenomitos</taxon>
    </lineage>
</organism>
<feature type="transmembrane region" description="Helical" evidence="2">
    <location>
        <begin position="219"/>
        <end position="237"/>
    </location>
</feature>
<gene>
    <name evidence="4" type="ORF">NDI38_22450</name>
</gene>
<evidence type="ECO:0000259" key="3">
    <source>
        <dbReference type="PROSITE" id="PS51468"/>
    </source>
</evidence>
<reference evidence="4 5" key="1">
    <citation type="submission" date="2022-04" db="EMBL/GenBank/DDBJ databases">
        <title>Positive selection, recombination, and allopatry shape intraspecific diversity of widespread and dominant cyanobacteria.</title>
        <authorList>
            <person name="Wei J."/>
            <person name="Shu W."/>
            <person name="Hu C."/>
        </authorList>
    </citation>
    <scope>NUCLEOTIDE SEQUENCE [LARGE SCALE GENOMIC DNA]</scope>
    <source>
        <strain evidence="4 5">AS-A4</strain>
    </source>
</reference>
<comment type="caution">
    <text evidence="4">The sequence shown here is derived from an EMBL/GenBank/DDBJ whole genome shotgun (WGS) entry which is preliminary data.</text>
</comment>
<feature type="transmembrane region" description="Helical" evidence="2">
    <location>
        <begin position="177"/>
        <end position="199"/>
    </location>
</feature>
<feature type="domain" description="VIT" evidence="3">
    <location>
        <begin position="363"/>
        <end position="494"/>
    </location>
</feature>
<keyword evidence="5" id="KW-1185">Reference proteome</keyword>
<keyword evidence="2" id="KW-1133">Transmembrane helix</keyword>
<sequence length="887" mass="98871">MNTLFVAFFWIFNLTLLAIVYLGVVPFLGLMLLSDAVTGQVPVNFLLTFVGLVGVPTTCTIAGFRNSMQKPATLFELFYGIEAPLLLICVTRFFWLRDLTLPTTFLLLTLLLGTIITGHWLLNRQENWLRVNLWHLAGQVMVLAIALYATAILSFYVPPTLVNLLAALPSVLPYALIMLPLTLVIVGLCTLPLGISVMYGRSLHSIFKQLGTRYGTWQVRAFIGTVLAVGLGAFLLVQQQPQIAAFRLLNPAPKTDQQRQSVLKKSDTIRSGLLNAYLSSYRYPRSNSSAMEDYYQSNLRVPTVIAQTIQKGFNVLTAPFTYQGTAADIDKAAQLYAQFFDTPILRGEHATIQKALQSTFNRSEAKAGLDDINQKRVWLESQHLTVTPQGDWADVELYEVYQNKTTLPEEVLYYFSLPESAAITGLWLSDEAKVPKKYPFAIAPRGAAQQVYTNQVQRNVDPALLEQVGPQQYRLRAFPVPAMTQTLGSQTETPRLFLWLQYKVLKQPSGWQLPTLREQRNVFWTGATKRFVNGKTVSASEQWLPATLPAESTPPTSHQMTLPWGAQLLATPVAQSGYQLPQGKRFAVILDQSRSMEAHRPEVIESFRWLKDKILPQNSADLYLTAIAPAQPQRLEGLEQSNFDPSSTVFYGMVQPKEMLTQFQQLRGDRPYDAILVITDAGSYELNNNTKLAGKLPAPLWLVHLGGLAFAYDDATLKAIQDSDGGVATQVQTVMQRLATQPSRGAGTSFLNLVDGYAWFLTKNGATATATSEQKAFGALAARQWTTHLSHYLQPNQLNELDAIHAAAKQYGIVTPYSSMLVLVNNQQRDELKQAEKQSDRFNREVEDSQLPQPNQSNISAVPEPTEWLLLLAGAGMLWGYRQVKSN</sequence>
<keyword evidence="2" id="KW-0812">Transmembrane</keyword>
<dbReference type="PROSITE" id="PS51468">
    <property type="entry name" value="VIT"/>
    <property type="match status" value="1"/>
</dbReference>